<proteinExistence type="predicted"/>
<dbReference type="AlphaFoldDB" id="A0A6C0JXX1"/>
<reference evidence="1" key="1">
    <citation type="journal article" date="2020" name="Nature">
        <title>Giant virus diversity and host interactions through global metagenomics.</title>
        <authorList>
            <person name="Schulz F."/>
            <person name="Roux S."/>
            <person name="Paez-Espino D."/>
            <person name="Jungbluth S."/>
            <person name="Walsh D.A."/>
            <person name="Denef V.J."/>
            <person name="McMahon K.D."/>
            <person name="Konstantinidis K.T."/>
            <person name="Eloe-Fadrosh E.A."/>
            <person name="Kyrpides N.C."/>
            <person name="Woyke T."/>
        </authorList>
    </citation>
    <scope>NUCLEOTIDE SEQUENCE</scope>
    <source>
        <strain evidence="1">GVMAG-S-1101164-164</strain>
    </source>
</reference>
<organism evidence="1">
    <name type="scientific">viral metagenome</name>
    <dbReference type="NCBI Taxonomy" id="1070528"/>
    <lineage>
        <taxon>unclassified sequences</taxon>
        <taxon>metagenomes</taxon>
        <taxon>organismal metagenomes</taxon>
    </lineage>
</organism>
<accession>A0A6C0JXX1</accession>
<evidence type="ECO:0000313" key="1">
    <source>
        <dbReference type="EMBL" id="QHU09781.1"/>
    </source>
</evidence>
<dbReference type="EMBL" id="MN740745">
    <property type="protein sequence ID" value="QHU09781.1"/>
    <property type="molecule type" value="Genomic_DNA"/>
</dbReference>
<name>A0A6C0JXX1_9ZZZZ</name>
<protein>
    <submittedName>
        <fullName evidence="1">Uncharacterized protein</fullName>
    </submittedName>
</protein>
<sequence length="88" mass="9897">MKVFADGKEMSPSQLLADLKEVGKMPAFVVIEDSDNCTYDVFTRVTPEGDHWVQESWEWMGGEPPTCRDADRDVPVCLHAVQRALGEK</sequence>